<dbReference type="InterPro" id="IPR051910">
    <property type="entry name" value="ComF/GntX_DNA_util-trans"/>
</dbReference>
<dbReference type="InterPro" id="IPR000836">
    <property type="entry name" value="PRTase_dom"/>
</dbReference>
<dbReference type="InterPro" id="IPR029057">
    <property type="entry name" value="PRTase-like"/>
</dbReference>
<protein>
    <submittedName>
        <fullName evidence="3">ComF family protein</fullName>
    </submittedName>
</protein>
<proteinExistence type="inferred from homology"/>
<dbReference type="AlphaFoldDB" id="A0A7C3MHX6"/>
<dbReference type="SUPFAM" id="SSF53271">
    <property type="entry name" value="PRTase-like"/>
    <property type="match status" value="1"/>
</dbReference>
<dbReference type="Pfam" id="PF18912">
    <property type="entry name" value="DZR_2"/>
    <property type="match status" value="1"/>
</dbReference>
<comment type="caution">
    <text evidence="3">The sequence shown here is derived from an EMBL/GenBank/DDBJ whole genome shotgun (WGS) entry which is preliminary data.</text>
</comment>
<name>A0A7C3MHX6_DICTH</name>
<feature type="domain" description="Double zinc ribbon" evidence="2">
    <location>
        <begin position="8"/>
        <end position="60"/>
    </location>
</feature>
<dbReference type="CDD" id="cd06223">
    <property type="entry name" value="PRTases_typeI"/>
    <property type="match status" value="1"/>
</dbReference>
<accession>A0A7C3MHX6</accession>
<evidence type="ECO:0000259" key="2">
    <source>
        <dbReference type="Pfam" id="PF18912"/>
    </source>
</evidence>
<reference evidence="3" key="1">
    <citation type="journal article" date="2020" name="mSystems">
        <title>Genome- and Community-Level Interaction Insights into Carbon Utilization and Element Cycling Functions of Hydrothermarchaeota in Hydrothermal Sediment.</title>
        <authorList>
            <person name="Zhou Z."/>
            <person name="Liu Y."/>
            <person name="Xu W."/>
            <person name="Pan J."/>
            <person name="Luo Z.H."/>
            <person name="Li M."/>
        </authorList>
    </citation>
    <scope>NUCLEOTIDE SEQUENCE [LARGE SCALE GENOMIC DNA]</scope>
    <source>
        <strain evidence="3">SpSt-81</strain>
    </source>
</reference>
<dbReference type="InterPro" id="IPR044005">
    <property type="entry name" value="DZR_2"/>
</dbReference>
<dbReference type="EMBL" id="DTIN01000014">
    <property type="protein sequence ID" value="HFX13528.1"/>
    <property type="molecule type" value="Genomic_DNA"/>
</dbReference>
<comment type="similarity">
    <text evidence="1">Belongs to the ComF/GntX family.</text>
</comment>
<gene>
    <name evidence="3" type="ORF">ENW00_05100</name>
</gene>
<sequence length="233" mass="27248">MRHYLDFILDIIFPSRCIFCGRYGLGYVCPECFSKFKIPNKYCRFCGRPLTGISEICYNCTKESPIWSGFEFLGYYDDMWETVIKNLKFRNKPNVAKFIADLAKDKILSKKWDIDFLTYVPLSNKRLVERGYNQSEYLAYFLSKSLKKPYGSLLSLNKEVKPQKTLSLKERKENVKGAFGLVEEVKYLHYRNILIVDDVYTTGSTIKECAYTLKNNIKILDKIYVFVAVRALL</sequence>
<dbReference type="PANTHER" id="PTHR47505:SF1">
    <property type="entry name" value="DNA UTILIZATION PROTEIN YHGH"/>
    <property type="match status" value="1"/>
</dbReference>
<organism evidence="3">
    <name type="scientific">Dictyoglomus thermophilum</name>
    <dbReference type="NCBI Taxonomy" id="14"/>
    <lineage>
        <taxon>Bacteria</taxon>
        <taxon>Pseudomonadati</taxon>
        <taxon>Dictyoglomota</taxon>
        <taxon>Dictyoglomia</taxon>
        <taxon>Dictyoglomales</taxon>
        <taxon>Dictyoglomaceae</taxon>
        <taxon>Dictyoglomus</taxon>
    </lineage>
</organism>
<dbReference type="Gene3D" id="3.40.50.2020">
    <property type="match status" value="1"/>
</dbReference>
<evidence type="ECO:0000313" key="3">
    <source>
        <dbReference type="EMBL" id="HFX13528.1"/>
    </source>
</evidence>
<dbReference type="PANTHER" id="PTHR47505">
    <property type="entry name" value="DNA UTILIZATION PROTEIN YHGH"/>
    <property type="match status" value="1"/>
</dbReference>
<evidence type="ECO:0000256" key="1">
    <source>
        <dbReference type="ARBA" id="ARBA00008007"/>
    </source>
</evidence>